<protein>
    <submittedName>
        <fullName evidence="2">Uncharacterized protein</fullName>
    </submittedName>
</protein>
<reference evidence="2" key="1">
    <citation type="submission" date="2023-10" db="EMBL/GenBank/DDBJ databases">
        <title>Chromosome-level genome of the transformable northern wattle, Acacia crassicarpa.</title>
        <authorList>
            <person name="Massaro I."/>
            <person name="Sinha N.R."/>
            <person name="Poethig S."/>
            <person name="Leichty A.R."/>
        </authorList>
    </citation>
    <scope>NUCLEOTIDE SEQUENCE</scope>
    <source>
        <strain evidence="2">Acra3RX</strain>
        <tissue evidence="2">Leaf</tissue>
    </source>
</reference>
<feature type="compositionally biased region" description="Low complexity" evidence="1">
    <location>
        <begin position="75"/>
        <end position="89"/>
    </location>
</feature>
<dbReference type="EMBL" id="JAWXYG010000004">
    <property type="protein sequence ID" value="KAK4276148.1"/>
    <property type="molecule type" value="Genomic_DNA"/>
</dbReference>
<dbReference type="Proteomes" id="UP001293593">
    <property type="component" value="Unassembled WGS sequence"/>
</dbReference>
<sequence>MKTLMDIHKSNEPFLGLHTQAASICNSAPHLKFKFKRLIDICAIDSKESVFRILPASSTFAVACHRFPPIFLSASSPKSASLASSPAPARDQVQLRQ</sequence>
<name>A0AAE1JXZ9_9FABA</name>
<gene>
    <name evidence="2" type="ORF">QN277_019130</name>
</gene>
<evidence type="ECO:0000256" key="1">
    <source>
        <dbReference type="SAM" id="MobiDB-lite"/>
    </source>
</evidence>
<dbReference type="AlphaFoldDB" id="A0AAE1JXZ9"/>
<comment type="caution">
    <text evidence="2">The sequence shown here is derived from an EMBL/GenBank/DDBJ whole genome shotgun (WGS) entry which is preliminary data.</text>
</comment>
<evidence type="ECO:0000313" key="3">
    <source>
        <dbReference type="Proteomes" id="UP001293593"/>
    </source>
</evidence>
<accession>A0AAE1JXZ9</accession>
<proteinExistence type="predicted"/>
<keyword evidence="3" id="KW-1185">Reference proteome</keyword>
<feature type="region of interest" description="Disordered" evidence="1">
    <location>
        <begin position="75"/>
        <end position="97"/>
    </location>
</feature>
<organism evidence="2 3">
    <name type="scientific">Acacia crassicarpa</name>
    <name type="common">northern wattle</name>
    <dbReference type="NCBI Taxonomy" id="499986"/>
    <lineage>
        <taxon>Eukaryota</taxon>
        <taxon>Viridiplantae</taxon>
        <taxon>Streptophyta</taxon>
        <taxon>Embryophyta</taxon>
        <taxon>Tracheophyta</taxon>
        <taxon>Spermatophyta</taxon>
        <taxon>Magnoliopsida</taxon>
        <taxon>eudicotyledons</taxon>
        <taxon>Gunneridae</taxon>
        <taxon>Pentapetalae</taxon>
        <taxon>rosids</taxon>
        <taxon>fabids</taxon>
        <taxon>Fabales</taxon>
        <taxon>Fabaceae</taxon>
        <taxon>Caesalpinioideae</taxon>
        <taxon>mimosoid clade</taxon>
        <taxon>Acacieae</taxon>
        <taxon>Acacia</taxon>
    </lineage>
</organism>
<evidence type="ECO:0000313" key="2">
    <source>
        <dbReference type="EMBL" id="KAK4276148.1"/>
    </source>
</evidence>